<dbReference type="STRING" id="444157.Tneu_1296"/>
<feature type="domain" description="ArsA/GET3 Anion-transporting ATPase-like" evidence="2">
    <location>
        <begin position="9"/>
        <end position="204"/>
    </location>
</feature>
<dbReference type="PANTHER" id="PTHR10803">
    <property type="entry name" value="ARSENICAL PUMP-DRIVING ATPASE ARSENITE-TRANSLOCATING ATPASE"/>
    <property type="match status" value="1"/>
</dbReference>
<dbReference type="InterPro" id="IPR027417">
    <property type="entry name" value="P-loop_NTPase"/>
</dbReference>
<evidence type="ECO:0000313" key="4">
    <source>
        <dbReference type="Proteomes" id="UP000001694"/>
    </source>
</evidence>
<accession>B1Y8Z4</accession>
<dbReference type="Pfam" id="PF02374">
    <property type="entry name" value="ArsA_ATPase"/>
    <property type="match status" value="1"/>
</dbReference>
<proteinExistence type="inferred from homology"/>
<dbReference type="Gene3D" id="3.40.50.300">
    <property type="entry name" value="P-loop containing nucleotide triphosphate hydrolases"/>
    <property type="match status" value="1"/>
</dbReference>
<dbReference type="InterPro" id="IPR016300">
    <property type="entry name" value="ATPase_ArsA/GET3"/>
</dbReference>
<dbReference type="eggNOG" id="arCOG02849">
    <property type="taxonomic scope" value="Archaea"/>
</dbReference>
<comment type="similarity">
    <text evidence="1">Belongs to the arsA ATPase family.</text>
</comment>
<organism evidence="3 4">
    <name type="scientific">Pyrobaculum neutrophilum (strain DSM 2338 / JCM 9278 / NBRC 100436 / V24Sta)</name>
    <name type="common">Thermoproteus neutrophilus</name>
    <dbReference type="NCBI Taxonomy" id="444157"/>
    <lineage>
        <taxon>Archaea</taxon>
        <taxon>Thermoproteota</taxon>
        <taxon>Thermoprotei</taxon>
        <taxon>Thermoproteales</taxon>
        <taxon>Thermoproteaceae</taxon>
        <taxon>Pyrobaculum</taxon>
    </lineage>
</organism>
<dbReference type="PANTHER" id="PTHR10803:SF3">
    <property type="entry name" value="ATPASE GET3"/>
    <property type="match status" value="1"/>
</dbReference>
<evidence type="ECO:0000313" key="3">
    <source>
        <dbReference type="EMBL" id="ACB40223.1"/>
    </source>
</evidence>
<dbReference type="InterPro" id="IPR025723">
    <property type="entry name" value="ArsA/GET3_ATPase-like"/>
</dbReference>
<dbReference type="KEGG" id="tne:Tneu_1296"/>
<evidence type="ECO:0000259" key="2">
    <source>
        <dbReference type="Pfam" id="PF02374"/>
    </source>
</evidence>
<dbReference type="GeneID" id="6165582"/>
<reference evidence="3" key="1">
    <citation type="submission" date="2008-03" db="EMBL/GenBank/DDBJ databases">
        <title>Complete sequence of Thermoproteus neutrophilus V24Sta.</title>
        <authorList>
            <consortium name="US DOE Joint Genome Institute"/>
            <person name="Copeland A."/>
            <person name="Lucas S."/>
            <person name="Lapidus A."/>
            <person name="Glavina del Rio T."/>
            <person name="Dalin E."/>
            <person name="Tice H."/>
            <person name="Bruce D."/>
            <person name="Goodwin L."/>
            <person name="Pitluck S."/>
            <person name="Sims D."/>
            <person name="Brettin T."/>
            <person name="Detter J.C."/>
            <person name="Han C."/>
            <person name="Kuske C.R."/>
            <person name="Schmutz J."/>
            <person name="Larimer F."/>
            <person name="Land M."/>
            <person name="Hauser L."/>
            <person name="Kyrpides N."/>
            <person name="Mikhailova N."/>
            <person name="Biddle J.F."/>
            <person name="Zhang Z."/>
            <person name="Fitz-Gibbon S.T."/>
            <person name="Lowe T.M."/>
            <person name="Saltikov C."/>
            <person name="House C.H."/>
            <person name="Richardson P."/>
        </authorList>
    </citation>
    <scope>NUCLEOTIDE SEQUENCE [LARGE SCALE GENOMIC DNA]</scope>
    <source>
        <strain evidence="3">V24Sta</strain>
    </source>
</reference>
<protein>
    <submittedName>
        <fullName evidence="3">ATPase involved in chromosome partitioning-like protein</fullName>
    </submittedName>
</protein>
<dbReference type="EMBL" id="CP001014">
    <property type="protein sequence ID" value="ACB40223.1"/>
    <property type="molecule type" value="Genomic_DNA"/>
</dbReference>
<dbReference type="GO" id="GO:0005524">
    <property type="term" value="F:ATP binding"/>
    <property type="evidence" value="ECO:0007669"/>
    <property type="project" value="InterPro"/>
</dbReference>
<gene>
    <name evidence="3" type="ordered locus">Tneu_1296</name>
</gene>
<dbReference type="HOGENOM" id="CLU_040761_3_0_2"/>
<dbReference type="RefSeq" id="WP_012350642.1">
    <property type="nucleotide sequence ID" value="NC_010525.1"/>
</dbReference>
<evidence type="ECO:0000256" key="1">
    <source>
        <dbReference type="ARBA" id="ARBA00011040"/>
    </source>
</evidence>
<keyword evidence="4" id="KW-1185">Reference proteome</keyword>
<dbReference type="AlphaFoldDB" id="B1Y8Z4"/>
<dbReference type="Proteomes" id="UP000001694">
    <property type="component" value="Chromosome"/>
</dbReference>
<dbReference type="SUPFAM" id="SSF52540">
    <property type="entry name" value="P-loop containing nucleoside triphosphate hydrolases"/>
    <property type="match status" value="1"/>
</dbReference>
<name>B1Y8Z4_PYRNV</name>
<dbReference type="GO" id="GO:0016887">
    <property type="term" value="F:ATP hydrolysis activity"/>
    <property type="evidence" value="ECO:0007669"/>
    <property type="project" value="InterPro"/>
</dbReference>
<sequence>MYKSLILGVFGKGGVGKTTVSLALALSLKKAVVITTDPYPGLKELLPNPPNGIELVEISYEHLKQEWKKEFGKEAYELFRGVADVDEEFIEYLSSAPGLVEQYAVYRVMKERDRGHVVIWDTQAAPGAMSLIKAELEFYNHLNKAIFYWGKLKKLLSRDVNLEKIIKKWRDVAEFTLNSLKDTRTVIVANEDKLSLKVAESIANELKEFTDFRGFILNKLKSTKPIQLSGEVLAKIPELDNPSPESVSRFISPKLLDLLLR</sequence>